<comment type="caution">
    <text evidence="2">The sequence shown here is derived from an EMBL/GenBank/DDBJ whole genome shotgun (WGS) entry which is preliminary data.</text>
</comment>
<name>A0AAV2W1Q3_9BIFI</name>
<evidence type="ECO:0000313" key="3">
    <source>
        <dbReference type="Proteomes" id="UP000035645"/>
    </source>
</evidence>
<dbReference type="EMBL" id="CBUQ010000007">
    <property type="protein sequence ID" value="CDI67587.1"/>
    <property type="molecule type" value="Genomic_DNA"/>
</dbReference>
<protein>
    <recommendedName>
        <fullName evidence="4">Secreted protein</fullName>
    </recommendedName>
</protein>
<evidence type="ECO:0000256" key="1">
    <source>
        <dbReference type="SAM" id="SignalP"/>
    </source>
</evidence>
<evidence type="ECO:0008006" key="4">
    <source>
        <dbReference type="Google" id="ProtNLM"/>
    </source>
</evidence>
<organism evidence="2 3">
    <name type="scientific">Bifidobacterium animalis subsp. animalis IM386</name>
    <dbReference type="NCBI Taxonomy" id="1402194"/>
    <lineage>
        <taxon>Bacteria</taxon>
        <taxon>Bacillati</taxon>
        <taxon>Actinomycetota</taxon>
        <taxon>Actinomycetes</taxon>
        <taxon>Bifidobacteriales</taxon>
        <taxon>Bifidobacteriaceae</taxon>
        <taxon>Bifidobacterium</taxon>
    </lineage>
</organism>
<keyword evidence="1" id="KW-0732">Signal</keyword>
<proteinExistence type="predicted"/>
<gene>
    <name evidence="2" type="ORF">BANIM336_00908</name>
</gene>
<reference evidence="2 3" key="1">
    <citation type="submission" date="2013-10" db="EMBL/GenBank/DDBJ databases">
        <authorList>
            <person name="Manrique M."/>
        </authorList>
    </citation>
    <scope>NUCLEOTIDE SEQUENCE [LARGE SCALE GENOMIC DNA]</scope>
    <source>
        <strain evidence="2 3">IM386</strain>
    </source>
</reference>
<accession>A0AAV2W1Q3</accession>
<feature type="signal peptide" evidence="1">
    <location>
        <begin position="1"/>
        <end position="19"/>
    </location>
</feature>
<reference evidence="2 3" key="2">
    <citation type="submission" date="2015-01" db="EMBL/GenBank/DDBJ databases">
        <title>Genome sequence of a Bifidobacterium animalis strain.</title>
        <authorList>
            <person name="Bogovic-Matijasic B."/>
            <person name="Hacin B."/>
            <person name="Citar M."/>
            <person name="Svigelj K."/>
            <person name="Stempelj M."/>
            <person name="Rogelj I."/>
        </authorList>
    </citation>
    <scope>NUCLEOTIDE SEQUENCE [LARGE SCALE GENOMIC DNA]</scope>
    <source>
        <strain evidence="2 3">IM386</strain>
    </source>
</reference>
<evidence type="ECO:0000313" key="2">
    <source>
        <dbReference type="EMBL" id="CDI67587.1"/>
    </source>
</evidence>
<sequence length="162" mass="17599">MTYLLLRLLCSVQGTTLLAVLDALGIECTTHDVVTHARQILDTAAAHEHDGVLLQVVAFARNVGGDFDAGAQTNTSDLTQCRVRLLRGGSVNTRAHAATQRAALESQSLGLLRLCLASLADKLFNSRQLDSPIQFVMFFFVEPRLCDPLLRIGLASQRSPAR</sequence>
<dbReference type="AlphaFoldDB" id="A0AAV2W1Q3"/>
<dbReference type="Proteomes" id="UP000035645">
    <property type="component" value="Unassembled WGS sequence"/>
</dbReference>
<feature type="chain" id="PRO_5043506262" description="Secreted protein" evidence="1">
    <location>
        <begin position="20"/>
        <end position="162"/>
    </location>
</feature>